<comment type="subcellular location">
    <subcellularLocation>
        <location evidence="1">Membrane</location>
        <topology evidence="1">Multi-pass membrane protein</topology>
    </subcellularLocation>
</comment>
<dbReference type="PANTHER" id="PTHR43184:SF15">
    <property type="entry name" value="GLYCEROL-3-PHOSPHATE TRANSPORTER 1-RELATED"/>
    <property type="match status" value="1"/>
</dbReference>
<dbReference type="PANTHER" id="PTHR43184">
    <property type="entry name" value="MAJOR FACILITATOR SUPERFAMILY TRANSPORTER 16, ISOFORM B"/>
    <property type="match status" value="1"/>
</dbReference>
<feature type="transmembrane region" description="Helical" evidence="8">
    <location>
        <begin position="140"/>
        <end position="161"/>
    </location>
</feature>
<keyword evidence="5 8" id="KW-0812">Transmembrane</keyword>
<dbReference type="SUPFAM" id="SSF103473">
    <property type="entry name" value="MFS general substrate transporter"/>
    <property type="match status" value="1"/>
</dbReference>
<dbReference type="InterPro" id="IPR036259">
    <property type="entry name" value="MFS_trans_sf"/>
</dbReference>
<evidence type="ECO:0000313" key="11">
    <source>
        <dbReference type="Proteomes" id="UP000639772"/>
    </source>
</evidence>
<dbReference type="OrthoDB" id="3639251at2759"/>
<sequence>MVSFSNVGPKAISGKPLGLHLVHCIRKNVLSSKAYQALVLSLTFFAYASYHATRKTTSIVKGVLDPKSGQLGFSHWRRSYLLKSQQLDQQNSELKHGWAPFDGVDGSAMLGEIDVAFLAVYALGMYFVGHLSDRMNLRILLTVGMLGTALFTTLFGAGYWFKIHNFYYFLVVQLFAGMFQSTGWPSVVAIVGNWFGKSKRGLIMGIWNAHTSVGNISGSLIASACLSYGWGWSFAVPGILMAFVGLAVLLFLPVNPDEVGIEKEVKDQSTEPLLDVATDTKEKAVGFFPSMENPWGCPICSVSLFLQAGSLYFPILATLLHKPHSCRWSIPIRFHSWNSINPL</sequence>
<reference evidence="10 11" key="1">
    <citation type="journal article" date="2020" name="Nat. Food">
        <title>A phased Vanilla planifolia genome enables genetic improvement of flavour and production.</title>
        <authorList>
            <person name="Hasing T."/>
            <person name="Tang H."/>
            <person name="Brym M."/>
            <person name="Khazi F."/>
            <person name="Huang T."/>
            <person name="Chambers A.H."/>
        </authorList>
    </citation>
    <scope>NUCLEOTIDE SEQUENCE [LARGE SCALE GENOMIC DNA]</scope>
    <source>
        <tissue evidence="10">Leaf</tissue>
    </source>
</reference>
<name>A0A835UAC8_VANPL</name>
<accession>A0A835UAC8</accession>
<dbReference type="InterPro" id="IPR011701">
    <property type="entry name" value="MFS"/>
</dbReference>
<dbReference type="PROSITE" id="PS50850">
    <property type="entry name" value="MFS"/>
    <property type="match status" value="1"/>
</dbReference>
<dbReference type="Proteomes" id="UP000639772">
    <property type="component" value="Unassembled WGS sequence"/>
</dbReference>
<evidence type="ECO:0000256" key="7">
    <source>
        <dbReference type="ARBA" id="ARBA00023136"/>
    </source>
</evidence>
<evidence type="ECO:0000256" key="2">
    <source>
        <dbReference type="ARBA" id="ARBA00009598"/>
    </source>
</evidence>
<organism evidence="10 11">
    <name type="scientific">Vanilla planifolia</name>
    <name type="common">Vanilla</name>
    <dbReference type="NCBI Taxonomy" id="51239"/>
    <lineage>
        <taxon>Eukaryota</taxon>
        <taxon>Viridiplantae</taxon>
        <taxon>Streptophyta</taxon>
        <taxon>Embryophyta</taxon>
        <taxon>Tracheophyta</taxon>
        <taxon>Spermatophyta</taxon>
        <taxon>Magnoliopsida</taxon>
        <taxon>Liliopsida</taxon>
        <taxon>Asparagales</taxon>
        <taxon>Orchidaceae</taxon>
        <taxon>Vanilloideae</taxon>
        <taxon>Vanilleae</taxon>
        <taxon>Vanilla</taxon>
    </lineage>
</organism>
<feature type="domain" description="Major facilitator superfamily (MFS) profile" evidence="9">
    <location>
        <begin position="42"/>
        <end position="343"/>
    </location>
</feature>
<evidence type="ECO:0000256" key="8">
    <source>
        <dbReference type="SAM" id="Phobius"/>
    </source>
</evidence>
<evidence type="ECO:0000256" key="4">
    <source>
        <dbReference type="ARBA" id="ARBA00022597"/>
    </source>
</evidence>
<evidence type="ECO:0000259" key="9">
    <source>
        <dbReference type="PROSITE" id="PS50850"/>
    </source>
</evidence>
<dbReference type="GO" id="GO:0016020">
    <property type="term" value="C:membrane"/>
    <property type="evidence" value="ECO:0007669"/>
    <property type="project" value="UniProtKB-SubCell"/>
</dbReference>
<evidence type="ECO:0000256" key="1">
    <source>
        <dbReference type="ARBA" id="ARBA00004141"/>
    </source>
</evidence>
<evidence type="ECO:0000256" key="3">
    <source>
        <dbReference type="ARBA" id="ARBA00022448"/>
    </source>
</evidence>
<comment type="caution">
    <text evidence="10">The sequence shown here is derived from an EMBL/GenBank/DDBJ whole genome shotgun (WGS) entry which is preliminary data.</text>
</comment>
<dbReference type="EMBL" id="JADCNM010000014">
    <property type="protein sequence ID" value="KAG0454028.1"/>
    <property type="molecule type" value="Genomic_DNA"/>
</dbReference>
<protein>
    <recommendedName>
        <fullName evidence="9">Major facilitator superfamily (MFS) profile domain-containing protein</fullName>
    </recommendedName>
</protein>
<feature type="transmembrane region" description="Helical" evidence="8">
    <location>
        <begin position="235"/>
        <end position="254"/>
    </location>
</feature>
<dbReference type="Gene3D" id="1.20.1250.20">
    <property type="entry name" value="MFS general substrate transporter like domains"/>
    <property type="match status" value="1"/>
</dbReference>
<comment type="similarity">
    <text evidence="2">Belongs to the major facilitator superfamily. Organophosphate:Pi antiporter (OPA) (TC 2.A.1.4) family.</text>
</comment>
<keyword evidence="3" id="KW-0813">Transport</keyword>
<dbReference type="InterPro" id="IPR020846">
    <property type="entry name" value="MFS_dom"/>
</dbReference>
<feature type="transmembrane region" description="Helical" evidence="8">
    <location>
        <begin position="108"/>
        <end position="128"/>
    </location>
</feature>
<gene>
    <name evidence="10" type="ORF">HPP92_025332</name>
</gene>
<dbReference type="GO" id="GO:0055062">
    <property type="term" value="P:phosphate ion homeostasis"/>
    <property type="evidence" value="ECO:0007669"/>
    <property type="project" value="TreeGrafter"/>
</dbReference>
<evidence type="ECO:0000313" key="10">
    <source>
        <dbReference type="EMBL" id="KAG0454028.1"/>
    </source>
</evidence>
<evidence type="ECO:0000256" key="5">
    <source>
        <dbReference type="ARBA" id="ARBA00022692"/>
    </source>
</evidence>
<evidence type="ECO:0000256" key="6">
    <source>
        <dbReference type="ARBA" id="ARBA00022989"/>
    </source>
</evidence>
<dbReference type="AlphaFoldDB" id="A0A835UAC8"/>
<keyword evidence="4" id="KW-0762">Sugar transport</keyword>
<dbReference type="GO" id="GO:0022857">
    <property type="term" value="F:transmembrane transporter activity"/>
    <property type="evidence" value="ECO:0007669"/>
    <property type="project" value="InterPro"/>
</dbReference>
<keyword evidence="7 8" id="KW-0472">Membrane</keyword>
<dbReference type="FunFam" id="1.20.1250.20:FF:000028">
    <property type="entry name" value="Sugar phosphate exchanger 3 isoform 1"/>
    <property type="match status" value="1"/>
</dbReference>
<feature type="transmembrane region" description="Helical" evidence="8">
    <location>
        <begin position="167"/>
        <end position="195"/>
    </location>
</feature>
<keyword evidence="6 8" id="KW-1133">Transmembrane helix</keyword>
<dbReference type="Pfam" id="PF07690">
    <property type="entry name" value="MFS_1"/>
    <property type="match status" value="1"/>
</dbReference>
<proteinExistence type="inferred from homology"/>